<name>A0A5K7SFH7_9BACT</name>
<protein>
    <submittedName>
        <fullName evidence="1">Uncharacterized protein</fullName>
    </submittedName>
</protein>
<dbReference type="Proteomes" id="UP001193389">
    <property type="component" value="Chromosome"/>
</dbReference>
<sequence>MCLQEKDDEGISELSHKMLTLFRHLEAAEIVEMLALLAQKKSAFMGSPYYYRLGRSVLEMIETLIQTIQKNEPAINYSV</sequence>
<evidence type="ECO:0000313" key="1">
    <source>
        <dbReference type="EMBL" id="BBE20392.1"/>
    </source>
</evidence>
<organism evidence="1 2">
    <name type="scientific">Aquipluma nitroreducens</name>
    <dbReference type="NCBI Taxonomy" id="2010828"/>
    <lineage>
        <taxon>Bacteria</taxon>
        <taxon>Pseudomonadati</taxon>
        <taxon>Bacteroidota</taxon>
        <taxon>Bacteroidia</taxon>
        <taxon>Marinilabiliales</taxon>
        <taxon>Prolixibacteraceae</taxon>
        <taxon>Aquipluma</taxon>
    </lineage>
</organism>
<gene>
    <name evidence="1" type="ORF">AQPE_4584</name>
</gene>
<accession>A0A5K7SFH7</accession>
<keyword evidence="2" id="KW-1185">Reference proteome</keyword>
<dbReference type="AlphaFoldDB" id="A0A5K7SFH7"/>
<proteinExistence type="predicted"/>
<reference evidence="1" key="1">
    <citation type="journal article" date="2020" name="Int. J. Syst. Evol. Microbiol.">
        <title>Aquipluma nitroreducens gen. nov. sp. nov., a novel facultatively anaerobic bacterium isolated from a freshwater lake.</title>
        <authorList>
            <person name="Watanabe M."/>
            <person name="Kojima H."/>
            <person name="Fukui M."/>
        </authorList>
    </citation>
    <scope>NUCLEOTIDE SEQUENCE</scope>
    <source>
        <strain evidence="1">MeG22</strain>
    </source>
</reference>
<dbReference type="KEGG" id="anf:AQPE_4584"/>
<evidence type="ECO:0000313" key="2">
    <source>
        <dbReference type="Proteomes" id="UP001193389"/>
    </source>
</evidence>
<dbReference type="EMBL" id="AP018694">
    <property type="protein sequence ID" value="BBE20392.1"/>
    <property type="molecule type" value="Genomic_DNA"/>
</dbReference>